<evidence type="ECO:0000313" key="3">
    <source>
        <dbReference type="Proteomes" id="UP000586827"/>
    </source>
</evidence>
<protein>
    <submittedName>
        <fullName evidence="2">Uncharacterized protein</fullName>
    </submittedName>
</protein>
<accession>A0A849C2V1</accession>
<organism evidence="2 3">
    <name type="scientific">Nocardia uniformis</name>
    <dbReference type="NCBI Taxonomy" id="53432"/>
    <lineage>
        <taxon>Bacteria</taxon>
        <taxon>Bacillati</taxon>
        <taxon>Actinomycetota</taxon>
        <taxon>Actinomycetes</taxon>
        <taxon>Mycobacteriales</taxon>
        <taxon>Nocardiaceae</taxon>
        <taxon>Nocardia</taxon>
    </lineage>
</organism>
<feature type="transmembrane region" description="Helical" evidence="1">
    <location>
        <begin position="7"/>
        <end position="23"/>
    </location>
</feature>
<sequence>MTIRHSPLFVLLLPALITMLALVGAPPIALLATMGALGAPILMMLLLPGHDRHARPRPGAEQLG</sequence>
<dbReference type="RefSeq" id="WP_157553055.1">
    <property type="nucleotide sequence ID" value="NZ_JABELX010000001.1"/>
</dbReference>
<evidence type="ECO:0000256" key="1">
    <source>
        <dbReference type="SAM" id="Phobius"/>
    </source>
</evidence>
<keyword evidence="1" id="KW-0812">Transmembrane</keyword>
<dbReference type="EMBL" id="JABELX010000001">
    <property type="protein sequence ID" value="NNH69309.1"/>
    <property type="molecule type" value="Genomic_DNA"/>
</dbReference>
<reference evidence="2 3" key="1">
    <citation type="submission" date="2020-05" db="EMBL/GenBank/DDBJ databases">
        <title>MicrobeNet Type strains.</title>
        <authorList>
            <person name="Nicholson A.C."/>
        </authorList>
    </citation>
    <scope>NUCLEOTIDE SEQUENCE [LARGE SCALE GENOMIC DNA]</scope>
    <source>
        <strain evidence="2 3">JCM 3224</strain>
    </source>
</reference>
<name>A0A849C2V1_9NOCA</name>
<dbReference type="Proteomes" id="UP000586827">
    <property type="component" value="Unassembled WGS sequence"/>
</dbReference>
<feature type="transmembrane region" description="Helical" evidence="1">
    <location>
        <begin position="29"/>
        <end position="47"/>
    </location>
</feature>
<keyword evidence="1" id="KW-1133">Transmembrane helix</keyword>
<gene>
    <name evidence="2" type="ORF">HLB23_05390</name>
</gene>
<keyword evidence="3" id="KW-1185">Reference proteome</keyword>
<comment type="caution">
    <text evidence="2">The sequence shown here is derived from an EMBL/GenBank/DDBJ whole genome shotgun (WGS) entry which is preliminary data.</text>
</comment>
<dbReference type="AlphaFoldDB" id="A0A849C2V1"/>
<evidence type="ECO:0000313" key="2">
    <source>
        <dbReference type="EMBL" id="NNH69309.1"/>
    </source>
</evidence>
<keyword evidence="1" id="KW-0472">Membrane</keyword>
<proteinExistence type="predicted"/>